<dbReference type="FunFam" id="3.40.1170.10:FF:000001">
    <property type="entry name" value="DNA mismatch repair protein MutS"/>
    <property type="match status" value="1"/>
</dbReference>
<dbReference type="Pfam" id="PF01624">
    <property type="entry name" value="MutS_I"/>
    <property type="match status" value="1"/>
</dbReference>
<dbReference type="SUPFAM" id="SSF53150">
    <property type="entry name" value="DNA repair protein MutS, domain II"/>
    <property type="match status" value="1"/>
</dbReference>
<evidence type="ECO:0000259" key="7">
    <source>
        <dbReference type="Pfam" id="PF01624"/>
    </source>
</evidence>
<dbReference type="GO" id="GO:0030983">
    <property type="term" value="F:mismatched DNA binding"/>
    <property type="evidence" value="ECO:0007669"/>
    <property type="project" value="InterPro"/>
</dbReference>
<dbReference type="Proteomes" id="UP000243547">
    <property type="component" value="Unassembled WGS sequence"/>
</dbReference>
<sequence length="155" mass="17486">MAKLTPMIQQYIDIKQQYKDCLLLFRVGDFYEMFFEDAVIGAKVLEIALTARDGDKNIPLAGVPYHALDSYLGKLIKKGFKVAICEQVEDPKECKGIVKREVVRVITPGTVTDENLLESKDNNFICSISTYSNKYGLSFLDNSTGEFFLLRGKLT</sequence>
<keyword evidence="5" id="KW-0238">DNA-binding</keyword>
<reference evidence="9" key="1">
    <citation type="submission" date="2016-11" db="EMBL/GenBank/DDBJ databases">
        <authorList>
            <person name="Varghese N."/>
            <person name="Submissions S."/>
        </authorList>
    </citation>
    <scope>NUCLEOTIDE SEQUENCE [LARGE SCALE GENOMIC DNA]</scope>
    <source>
        <strain evidence="9">DSM 14826</strain>
    </source>
</reference>
<comment type="similarity">
    <text evidence="1">Belongs to the DNA mismatch repair MutS family.</text>
</comment>
<dbReference type="STRING" id="1120989.SAMN02745227_00047"/>
<evidence type="ECO:0000256" key="6">
    <source>
        <dbReference type="ARBA" id="ARBA00023204"/>
    </source>
</evidence>
<dbReference type="GO" id="GO:0006298">
    <property type="term" value="P:mismatch repair"/>
    <property type="evidence" value="ECO:0007669"/>
    <property type="project" value="InterPro"/>
</dbReference>
<evidence type="ECO:0000256" key="1">
    <source>
        <dbReference type="ARBA" id="ARBA00006271"/>
    </source>
</evidence>
<dbReference type="AlphaFoldDB" id="A0A1M6KAB3"/>
<dbReference type="GO" id="GO:0005524">
    <property type="term" value="F:ATP binding"/>
    <property type="evidence" value="ECO:0007669"/>
    <property type="project" value="UniProtKB-KW"/>
</dbReference>
<evidence type="ECO:0000256" key="4">
    <source>
        <dbReference type="ARBA" id="ARBA00022840"/>
    </source>
</evidence>
<dbReference type="InterPro" id="IPR007695">
    <property type="entry name" value="DNA_mismatch_repair_MutS-lik_N"/>
</dbReference>
<evidence type="ECO:0000313" key="9">
    <source>
        <dbReference type="Proteomes" id="UP000243547"/>
    </source>
</evidence>
<evidence type="ECO:0000256" key="5">
    <source>
        <dbReference type="ARBA" id="ARBA00023125"/>
    </source>
</evidence>
<dbReference type="EMBL" id="FRAI01000005">
    <property type="protein sequence ID" value="SHJ55870.1"/>
    <property type="molecule type" value="Genomic_DNA"/>
</dbReference>
<name>A0A1M6KAB3_9FIRM</name>
<keyword evidence="4" id="KW-0067">ATP-binding</keyword>
<dbReference type="SUPFAM" id="SSF55271">
    <property type="entry name" value="DNA repair protein MutS, domain I"/>
    <property type="match status" value="1"/>
</dbReference>
<dbReference type="InterPro" id="IPR016151">
    <property type="entry name" value="DNA_mismatch_repair_MutS_N"/>
</dbReference>
<evidence type="ECO:0000256" key="2">
    <source>
        <dbReference type="ARBA" id="ARBA00022741"/>
    </source>
</evidence>
<keyword evidence="2" id="KW-0547">Nucleotide-binding</keyword>
<dbReference type="Gene3D" id="3.40.1170.10">
    <property type="entry name" value="DNA repair protein MutS, domain I"/>
    <property type="match status" value="1"/>
</dbReference>
<accession>A0A1M6KAB3</accession>
<evidence type="ECO:0000256" key="3">
    <source>
        <dbReference type="ARBA" id="ARBA00022763"/>
    </source>
</evidence>
<evidence type="ECO:0000313" key="8">
    <source>
        <dbReference type="EMBL" id="SHJ55870.1"/>
    </source>
</evidence>
<keyword evidence="9" id="KW-1185">Reference proteome</keyword>
<keyword evidence="6" id="KW-0234">DNA repair</keyword>
<dbReference type="InterPro" id="IPR036678">
    <property type="entry name" value="MutS_con_dom_sf"/>
</dbReference>
<protein>
    <submittedName>
        <fullName evidence="8">MutS domain I</fullName>
    </submittedName>
</protein>
<feature type="domain" description="DNA mismatch repair protein MutS-like N-terminal" evidence="7">
    <location>
        <begin position="5"/>
        <end position="114"/>
    </location>
</feature>
<gene>
    <name evidence="8" type="ORF">SAMN02745227_00047</name>
</gene>
<organism evidence="8 9">
    <name type="scientific">Anaerobranca californiensis DSM 14826</name>
    <dbReference type="NCBI Taxonomy" id="1120989"/>
    <lineage>
        <taxon>Bacteria</taxon>
        <taxon>Bacillati</taxon>
        <taxon>Bacillota</taxon>
        <taxon>Clostridia</taxon>
        <taxon>Eubacteriales</taxon>
        <taxon>Proteinivoracaceae</taxon>
        <taxon>Anaerobranca</taxon>
    </lineage>
</organism>
<keyword evidence="3" id="KW-0227">DNA damage</keyword>
<proteinExistence type="inferred from homology"/>